<dbReference type="AlphaFoldDB" id="G5H6U7"/>
<dbReference type="HOGENOM" id="CLU_1084331_0_0_10"/>
<reference evidence="1 2" key="1">
    <citation type="submission" date="2011-08" db="EMBL/GenBank/DDBJ databases">
        <title>The Genome Sequence of Alistipes indistinctus YIT 12060.</title>
        <authorList>
            <consortium name="The Broad Institute Genome Sequencing Platform"/>
            <person name="Earl A."/>
            <person name="Ward D."/>
            <person name="Feldgarden M."/>
            <person name="Gevers D."/>
            <person name="Morotomi M."/>
            <person name="Young S.K."/>
            <person name="Zeng Q."/>
            <person name="Gargeya S."/>
            <person name="Fitzgerald M."/>
            <person name="Haas B."/>
            <person name="Abouelleil A."/>
            <person name="Alvarado L."/>
            <person name="Arachchi H.M."/>
            <person name="Berlin A."/>
            <person name="Brown A."/>
            <person name="Chapman S.B."/>
            <person name="Chen Z."/>
            <person name="Dunbar C."/>
            <person name="Freedman E."/>
            <person name="Gearin G."/>
            <person name="Gellesch M."/>
            <person name="Goldberg J."/>
            <person name="Griggs A."/>
            <person name="Gujja S."/>
            <person name="Heiman D."/>
            <person name="Howarth C."/>
            <person name="Larson L."/>
            <person name="Lui A."/>
            <person name="MacDonald P.J.P."/>
            <person name="Montmayeur A."/>
            <person name="Murphy C."/>
            <person name="Neiman D."/>
            <person name="Pearson M."/>
            <person name="Priest M."/>
            <person name="Roberts A."/>
            <person name="Saif S."/>
            <person name="Shea T."/>
            <person name="Shenoy N."/>
            <person name="Sisk P."/>
            <person name="Stolte C."/>
            <person name="Sykes S."/>
            <person name="Wortman J."/>
            <person name="Nusbaum C."/>
            <person name="Birren B."/>
        </authorList>
    </citation>
    <scope>NUCLEOTIDE SEQUENCE [LARGE SCALE GENOMIC DNA]</scope>
    <source>
        <strain evidence="1 2">YIT 12060</strain>
    </source>
</reference>
<evidence type="ECO:0000313" key="1">
    <source>
        <dbReference type="EMBL" id="EHB92944.1"/>
    </source>
</evidence>
<organism evidence="1 2">
    <name type="scientific">Alistipes indistinctus YIT 12060</name>
    <dbReference type="NCBI Taxonomy" id="742725"/>
    <lineage>
        <taxon>Bacteria</taxon>
        <taxon>Pseudomonadati</taxon>
        <taxon>Bacteroidota</taxon>
        <taxon>Bacteroidia</taxon>
        <taxon>Bacteroidales</taxon>
        <taxon>Rikenellaceae</taxon>
        <taxon>Alistipes</taxon>
    </lineage>
</organism>
<protein>
    <recommendedName>
        <fullName evidence="3">Lipoprotein</fullName>
    </recommendedName>
</protein>
<dbReference type="PATRIC" id="fig|742725.3.peg.711"/>
<sequence>MKSYLFLTGCFVMLLMMGSCSRQESLKIGRNNRIFGKIPALCAAEAGARTRLIAADKETLDPDKRVRYAATRISIAQSVEKRLAEEMEKVEGRQVPCEALPQAGYEVAGATVAGWDYPSRTLRIALRVTPASGAVTAADTVCYLKSVDGDGAMLDFGAVRLAAAEEQFAEALLEGDYGCMLADSTRSDNPDFTAFSKLVVIPADEYRRLESERLAAREAEEARKQAELEHAAKAYNVLPDTPVKPGEIPGLPFKTK</sequence>
<accession>G5H6U7</accession>
<dbReference type="Proteomes" id="UP000006008">
    <property type="component" value="Unassembled WGS sequence"/>
</dbReference>
<dbReference type="EMBL" id="ADLD01000008">
    <property type="protein sequence ID" value="EHB92944.1"/>
    <property type="molecule type" value="Genomic_DNA"/>
</dbReference>
<dbReference type="RefSeq" id="WP_009133463.1">
    <property type="nucleotide sequence ID" value="NZ_CP102250.1"/>
</dbReference>
<dbReference type="GeneID" id="92816331"/>
<dbReference type="PROSITE" id="PS51257">
    <property type="entry name" value="PROKAR_LIPOPROTEIN"/>
    <property type="match status" value="1"/>
</dbReference>
<keyword evidence="2" id="KW-1185">Reference proteome</keyword>
<evidence type="ECO:0000313" key="2">
    <source>
        <dbReference type="Proteomes" id="UP000006008"/>
    </source>
</evidence>
<name>G5H6U7_9BACT</name>
<proteinExistence type="predicted"/>
<comment type="caution">
    <text evidence="1">The sequence shown here is derived from an EMBL/GenBank/DDBJ whole genome shotgun (WGS) entry which is preliminary data.</text>
</comment>
<gene>
    <name evidence="1" type="ORF">HMPREF9450_00657</name>
</gene>
<dbReference type="STRING" id="742725.HMPREF9450_00657"/>
<evidence type="ECO:0008006" key="3">
    <source>
        <dbReference type="Google" id="ProtNLM"/>
    </source>
</evidence>